<dbReference type="AlphaFoldDB" id="A6J1X1"/>
<dbReference type="InterPro" id="IPR046373">
    <property type="entry name" value="Acyl-CoA_Oxase/DH_mid-dom_sf"/>
</dbReference>
<evidence type="ECO:0000256" key="4">
    <source>
        <dbReference type="SAM" id="MobiDB-lite"/>
    </source>
</evidence>
<dbReference type="GO" id="GO:0016627">
    <property type="term" value="F:oxidoreductase activity, acting on the CH-CH group of donors"/>
    <property type="evidence" value="ECO:0007669"/>
    <property type="project" value="InterPro"/>
</dbReference>
<evidence type="ECO:0000313" key="7">
    <source>
        <dbReference type="RGD" id="620514"/>
    </source>
</evidence>
<dbReference type="Proteomes" id="UP000234681">
    <property type="component" value="Chromosome 12"/>
</dbReference>
<evidence type="ECO:0000256" key="1">
    <source>
        <dbReference type="ARBA" id="ARBA00001974"/>
    </source>
</evidence>
<dbReference type="RGD" id="620514">
    <property type="gene designation" value="Acads"/>
</dbReference>
<sequence>MPTPGLTLGKKEDKLGIRASSTANLIFEDCRIPKENLLGEPGMGFKIAMVSLATGQHPGARPWAQPTATDWAVPTANPGHGPHWHRLPGPGYCPGLPGLCREVRREPPCLWGTPHKAPKHPVQAGRHGPGPGECPPADLARRHVEGQ</sequence>
<gene>
    <name evidence="5 7" type="primary">Acads</name>
    <name evidence="5" type="ORF">rCG_21797</name>
</gene>
<reference evidence="5 6" key="1">
    <citation type="submission" date="2005-07" db="EMBL/GenBank/DDBJ databases">
        <authorList>
            <person name="Mural R.J."/>
            <person name="Li P.W."/>
            <person name="Adams M.D."/>
            <person name="Amanatides P.G."/>
            <person name="Baden-Tillson H."/>
            <person name="Barnstead M."/>
            <person name="Chin S.H."/>
            <person name="Dew I."/>
            <person name="Evans C.A."/>
            <person name="Ferriera S."/>
            <person name="Flanigan M."/>
            <person name="Fosler C."/>
            <person name="Glodek A."/>
            <person name="Gu Z."/>
            <person name="Holt R.A."/>
            <person name="Jennings D."/>
            <person name="Kraft C.L."/>
            <person name="Lu F."/>
            <person name="Nguyen T."/>
            <person name="Nusskern D.R."/>
            <person name="Pfannkoch C.M."/>
            <person name="Sitter C."/>
            <person name="Sutton G.G."/>
            <person name="Venter J.C."/>
            <person name="Wang Z."/>
            <person name="Woodage T."/>
            <person name="Zheng X.H."/>
            <person name="Zhong F."/>
        </authorList>
    </citation>
    <scope>NUCLEOTIDE SEQUENCE [LARGE SCALE GENOMIC DNA]</scope>
    <source>
        <strain>BN</strain>
        <strain evidence="6">Sprague-Dawley</strain>
    </source>
</reference>
<dbReference type="SUPFAM" id="SSF56645">
    <property type="entry name" value="Acyl-CoA dehydrogenase NM domain-like"/>
    <property type="match status" value="1"/>
</dbReference>
<evidence type="ECO:0000313" key="6">
    <source>
        <dbReference type="Proteomes" id="UP000234681"/>
    </source>
</evidence>
<keyword evidence="2" id="KW-0285">Flavoprotein</keyword>
<dbReference type="InterPro" id="IPR009100">
    <property type="entry name" value="AcylCoA_DH/oxidase_NM_dom_sf"/>
</dbReference>
<evidence type="ECO:0000256" key="3">
    <source>
        <dbReference type="ARBA" id="ARBA00022827"/>
    </source>
</evidence>
<accession>A6J1X1</accession>
<organism evidence="5 6">
    <name type="scientific">Rattus norvegicus</name>
    <name type="common">Rat</name>
    <dbReference type="NCBI Taxonomy" id="10116"/>
    <lineage>
        <taxon>Eukaryota</taxon>
        <taxon>Metazoa</taxon>
        <taxon>Chordata</taxon>
        <taxon>Craniata</taxon>
        <taxon>Vertebrata</taxon>
        <taxon>Euteleostomi</taxon>
        <taxon>Mammalia</taxon>
        <taxon>Eutheria</taxon>
        <taxon>Euarchontoglires</taxon>
        <taxon>Glires</taxon>
        <taxon>Rodentia</taxon>
        <taxon>Myomorpha</taxon>
        <taxon>Muroidea</taxon>
        <taxon>Muridae</taxon>
        <taxon>Murinae</taxon>
        <taxon>Rattus</taxon>
    </lineage>
</organism>
<proteinExistence type="predicted"/>
<dbReference type="PANTHER" id="PTHR43884">
    <property type="entry name" value="ACYL-COA DEHYDROGENASE"/>
    <property type="match status" value="1"/>
</dbReference>
<name>A6J1X1_RAT</name>
<evidence type="ECO:0000256" key="2">
    <source>
        <dbReference type="ARBA" id="ARBA00022630"/>
    </source>
</evidence>
<keyword evidence="3" id="KW-0274">FAD</keyword>
<dbReference type="Gene3D" id="1.20.140.10">
    <property type="entry name" value="Butyryl-CoA Dehydrogenase, subunit A, domain 3"/>
    <property type="match status" value="1"/>
</dbReference>
<dbReference type="Gene3D" id="2.40.110.10">
    <property type="entry name" value="Butyryl-CoA Dehydrogenase, subunit A, domain 2"/>
    <property type="match status" value="1"/>
</dbReference>
<dbReference type="EMBL" id="CH473973">
    <property type="protein sequence ID" value="EDM13910.1"/>
    <property type="molecule type" value="Genomic_DNA"/>
</dbReference>
<feature type="region of interest" description="Disordered" evidence="4">
    <location>
        <begin position="112"/>
        <end position="147"/>
    </location>
</feature>
<protein>
    <submittedName>
        <fullName evidence="5">Acetyl-Coenzyme A dehydrogenase, short chain, isoform CRA_b</fullName>
    </submittedName>
</protein>
<dbReference type="PANTHER" id="PTHR43884:SF12">
    <property type="entry name" value="ISOVALERYL-COA DEHYDROGENASE, MITOCHONDRIAL-RELATED"/>
    <property type="match status" value="1"/>
</dbReference>
<comment type="cofactor">
    <cofactor evidence="1">
        <name>FAD</name>
        <dbReference type="ChEBI" id="CHEBI:57692"/>
    </cofactor>
</comment>
<evidence type="ECO:0000313" key="5">
    <source>
        <dbReference type="EMBL" id="EDM13910.1"/>
    </source>
</evidence>